<feature type="region of interest" description="Disordered" evidence="1">
    <location>
        <begin position="84"/>
        <end position="136"/>
    </location>
</feature>
<dbReference type="Proteomes" id="UP000322873">
    <property type="component" value="Unassembled WGS sequence"/>
</dbReference>
<gene>
    <name evidence="2" type="ORF">EYC84_011494</name>
</gene>
<dbReference type="VEuPathDB" id="FungiDB:MFRU_013g01500"/>
<evidence type="ECO:0000256" key="1">
    <source>
        <dbReference type="SAM" id="MobiDB-lite"/>
    </source>
</evidence>
<feature type="compositionally biased region" description="Polar residues" evidence="1">
    <location>
        <begin position="84"/>
        <end position="97"/>
    </location>
</feature>
<evidence type="ECO:0000313" key="2">
    <source>
        <dbReference type="EMBL" id="KAA8564579.1"/>
    </source>
</evidence>
<sequence length="136" mass="15024">MMNYQQDESIRELNAALQKCLQAFPGNSGHQLIQDTVKKAINGSESQFPTPSCIQTEDESKHFDQLRNFIDNLVLTVTPHALQNTTATGSSNPSSSDQNKRKSLDDPEHDAKLSRRKLSKAEQEAARGLQELSAGV</sequence>
<reference evidence="2 3" key="1">
    <citation type="submission" date="2019-06" db="EMBL/GenBank/DDBJ databases">
        <title>Genome Sequence of the Brown Rot Fungal Pathogen Monilinia fructicola.</title>
        <authorList>
            <person name="De Miccolis Angelini R.M."/>
            <person name="Landi L."/>
            <person name="Abate D."/>
            <person name="Pollastro S."/>
            <person name="Romanazzi G."/>
            <person name="Faretra F."/>
        </authorList>
    </citation>
    <scope>NUCLEOTIDE SEQUENCE [LARGE SCALE GENOMIC DNA]</scope>
    <source>
        <strain evidence="2 3">Mfrc123</strain>
    </source>
</reference>
<proteinExistence type="predicted"/>
<dbReference type="OrthoDB" id="3491428at2759"/>
<dbReference type="EMBL" id="VICG01000015">
    <property type="protein sequence ID" value="KAA8564579.1"/>
    <property type="molecule type" value="Genomic_DNA"/>
</dbReference>
<comment type="caution">
    <text evidence="2">The sequence shown here is derived from an EMBL/GenBank/DDBJ whole genome shotgun (WGS) entry which is preliminary data.</text>
</comment>
<organism evidence="2 3">
    <name type="scientific">Monilinia fructicola</name>
    <name type="common">Brown rot fungus</name>
    <name type="synonym">Ciboria fructicola</name>
    <dbReference type="NCBI Taxonomy" id="38448"/>
    <lineage>
        <taxon>Eukaryota</taxon>
        <taxon>Fungi</taxon>
        <taxon>Dikarya</taxon>
        <taxon>Ascomycota</taxon>
        <taxon>Pezizomycotina</taxon>
        <taxon>Leotiomycetes</taxon>
        <taxon>Helotiales</taxon>
        <taxon>Sclerotiniaceae</taxon>
        <taxon>Monilinia</taxon>
    </lineage>
</organism>
<dbReference type="AlphaFoldDB" id="A0A5M9J9L8"/>
<protein>
    <submittedName>
        <fullName evidence="2">Uncharacterized protein</fullName>
    </submittedName>
</protein>
<evidence type="ECO:0000313" key="3">
    <source>
        <dbReference type="Proteomes" id="UP000322873"/>
    </source>
</evidence>
<keyword evidence="3" id="KW-1185">Reference proteome</keyword>
<accession>A0A5M9J9L8</accession>
<feature type="compositionally biased region" description="Basic and acidic residues" evidence="1">
    <location>
        <begin position="98"/>
        <end position="125"/>
    </location>
</feature>
<name>A0A5M9J9L8_MONFR</name>